<evidence type="ECO:0000313" key="2">
    <source>
        <dbReference type="EMBL" id="CAB9520031.1"/>
    </source>
</evidence>
<dbReference type="AlphaFoldDB" id="A0A9N8HNB1"/>
<evidence type="ECO:0000313" key="3">
    <source>
        <dbReference type="Proteomes" id="UP001153069"/>
    </source>
</evidence>
<organism evidence="2 3">
    <name type="scientific">Seminavis robusta</name>
    <dbReference type="NCBI Taxonomy" id="568900"/>
    <lineage>
        <taxon>Eukaryota</taxon>
        <taxon>Sar</taxon>
        <taxon>Stramenopiles</taxon>
        <taxon>Ochrophyta</taxon>
        <taxon>Bacillariophyta</taxon>
        <taxon>Bacillariophyceae</taxon>
        <taxon>Bacillariophycidae</taxon>
        <taxon>Naviculales</taxon>
        <taxon>Naviculaceae</taxon>
        <taxon>Seminavis</taxon>
    </lineage>
</organism>
<keyword evidence="3" id="KW-1185">Reference proteome</keyword>
<gene>
    <name evidence="2" type="ORF">SEMRO_1068_G237520.1</name>
</gene>
<sequence>MTESKASNPPKEPSASPQPSKGNFVFKRPIDTEDEPPNSTQTEAINIDRQHAFSFMAATNIARPSTNKVPQQFPPEPTASSSQTIIVQLGE</sequence>
<dbReference type="Proteomes" id="UP001153069">
    <property type="component" value="Unassembled WGS sequence"/>
</dbReference>
<evidence type="ECO:0000256" key="1">
    <source>
        <dbReference type="SAM" id="MobiDB-lite"/>
    </source>
</evidence>
<feature type="compositionally biased region" description="Polar residues" evidence="1">
    <location>
        <begin position="78"/>
        <end position="91"/>
    </location>
</feature>
<feature type="region of interest" description="Disordered" evidence="1">
    <location>
        <begin position="1"/>
        <end position="44"/>
    </location>
</feature>
<name>A0A9N8HNB1_9STRA</name>
<feature type="region of interest" description="Disordered" evidence="1">
    <location>
        <begin position="64"/>
        <end position="91"/>
    </location>
</feature>
<accession>A0A9N8HNB1</accession>
<protein>
    <submittedName>
        <fullName evidence="2">Uncharacterized protein</fullName>
    </submittedName>
</protein>
<comment type="caution">
    <text evidence="2">The sequence shown here is derived from an EMBL/GenBank/DDBJ whole genome shotgun (WGS) entry which is preliminary data.</text>
</comment>
<proteinExistence type="predicted"/>
<dbReference type="EMBL" id="CAICTM010001066">
    <property type="protein sequence ID" value="CAB9520031.1"/>
    <property type="molecule type" value="Genomic_DNA"/>
</dbReference>
<reference evidence="2" key="1">
    <citation type="submission" date="2020-06" db="EMBL/GenBank/DDBJ databases">
        <authorList>
            <consortium name="Plant Systems Biology data submission"/>
        </authorList>
    </citation>
    <scope>NUCLEOTIDE SEQUENCE</scope>
    <source>
        <strain evidence="2">D6</strain>
    </source>
</reference>